<keyword evidence="3" id="KW-0813">Transport</keyword>
<dbReference type="InterPro" id="IPR009262">
    <property type="entry name" value="SLC35_F1/F2/F6"/>
</dbReference>
<evidence type="ECO:0000256" key="7">
    <source>
        <dbReference type="ARBA" id="ARBA00037727"/>
    </source>
</evidence>
<dbReference type="GO" id="GO:0022857">
    <property type="term" value="F:transmembrane transporter activity"/>
    <property type="evidence" value="ECO:0007669"/>
    <property type="project" value="InterPro"/>
</dbReference>
<evidence type="ECO:0000256" key="9">
    <source>
        <dbReference type="SAM" id="Phobius"/>
    </source>
</evidence>
<dbReference type="GeneTree" id="ENSGT00390000015655"/>
<feature type="region of interest" description="Disordered" evidence="8">
    <location>
        <begin position="67"/>
        <end position="118"/>
    </location>
</feature>
<dbReference type="InParanoid" id="F6PYT8"/>
<keyword evidence="11" id="KW-1185">Reference proteome</keyword>
<evidence type="ECO:0000313" key="11">
    <source>
        <dbReference type="Proteomes" id="UP000008144"/>
    </source>
</evidence>
<dbReference type="PANTHER" id="PTHR14233:SF4">
    <property type="entry name" value="SOLUTE CARRIER FAMILY 35 MEMBER F2"/>
    <property type="match status" value="1"/>
</dbReference>
<dbReference type="Ensembl" id="ENSCINT00000009568.3">
    <property type="protein sequence ID" value="ENSCINP00000009568.3"/>
    <property type="gene ID" value="ENSCING00000004630.3"/>
</dbReference>
<dbReference type="Proteomes" id="UP000008144">
    <property type="component" value="Unassembled WGS sequence"/>
</dbReference>
<accession>F6PYT8</accession>
<evidence type="ECO:0000256" key="3">
    <source>
        <dbReference type="ARBA" id="ARBA00022448"/>
    </source>
</evidence>
<name>F6PYT8_CIOIN</name>
<evidence type="ECO:0000256" key="6">
    <source>
        <dbReference type="ARBA" id="ARBA00023136"/>
    </source>
</evidence>
<dbReference type="PANTHER" id="PTHR14233">
    <property type="entry name" value="DUF914-RELATED"/>
    <property type="match status" value="1"/>
</dbReference>
<dbReference type="InterPro" id="IPR052221">
    <property type="entry name" value="SLC35F_Transporter"/>
</dbReference>
<comment type="similarity">
    <text evidence="2">Belongs to the SLC35F solute transporter family.</text>
</comment>
<keyword evidence="4 9" id="KW-0812">Transmembrane</keyword>
<reference evidence="10" key="3">
    <citation type="submission" date="2025-09" db="UniProtKB">
        <authorList>
            <consortium name="Ensembl"/>
        </authorList>
    </citation>
    <scope>IDENTIFICATION</scope>
</reference>
<keyword evidence="5 9" id="KW-1133">Transmembrane helix</keyword>
<sequence>MFIFYSLMPYVMKISSATAVNISLLTSDLFSLFVGIFVFMYEPSPLYLVSFVTISAALVIYNIKEPIPRQPNNSTSRNNSRSSSLISDAVPPSVEDIPLNNERGTWFTKAKTNPNDPA</sequence>
<organism evidence="10 11">
    <name type="scientific">Ciona intestinalis</name>
    <name type="common">Transparent sea squirt</name>
    <name type="synonym">Ascidia intestinalis</name>
    <dbReference type="NCBI Taxonomy" id="7719"/>
    <lineage>
        <taxon>Eukaryota</taxon>
        <taxon>Metazoa</taxon>
        <taxon>Chordata</taxon>
        <taxon>Tunicata</taxon>
        <taxon>Ascidiacea</taxon>
        <taxon>Phlebobranchia</taxon>
        <taxon>Cionidae</taxon>
        <taxon>Ciona</taxon>
    </lineage>
</organism>
<comment type="subcellular location">
    <subcellularLocation>
        <location evidence="1">Membrane</location>
        <topology evidence="1">Multi-pass membrane protein</topology>
    </subcellularLocation>
</comment>
<dbReference type="STRING" id="7719.ENSCINP00000009568"/>
<evidence type="ECO:0000256" key="2">
    <source>
        <dbReference type="ARBA" id="ARBA00007863"/>
    </source>
</evidence>
<proteinExistence type="inferred from homology"/>
<protein>
    <submittedName>
        <fullName evidence="10">Uncharacterized protein</fullName>
    </submittedName>
</protein>
<evidence type="ECO:0000313" key="10">
    <source>
        <dbReference type="Ensembl" id="ENSCINP00000009568.3"/>
    </source>
</evidence>
<dbReference type="GO" id="GO:0016020">
    <property type="term" value="C:membrane"/>
    <property type="evidence" value="ECO:0007669"/>
    <property type="project" value="UniProtKB-SubCell"/>
</dbReference>
<reference evidence="10" key="2">
    <citation type="submission" date="2025-08" db="UniProtKB">
        <authorList>
            <consortium name="Ensembl"/>
        </authorList>
    </citation>
    <scope>IDENTIFICATION</scope>
</reference>
<evidence type="ECO:0000256" key="4">
    <source>
        <dbReference type="ARBA" id="ARBA00022692"/>
    </source>
</evidence>
<dbReference type="Pfam" id="PF06027">
    <property type="entry name" value="SLC35F"/>
    <property type="match status" value="1"/>
</dbReference>
<keyword evidence="6 9" id="KW-0472">Membrane</keyword>
<feature type="transmembrane region" description="Helical" evidence="9">
    <location>
        <begin position="46"/>
        <end position="63"/>
    </location>
</feature>
<evidence type="ECO:0000256" key="8">
    <source>
        <dbReference type="SAM" id="MobiDB-lite"/>
    </source>
</evidence>
<evidence type="ECO:0000256" key="5">
    <source>
        <dbReference type="ARBA" id="ARBA00022989"/>
    </source>
</evidence>
<dbReference type="HOGENOM" id="CLU_2072299_0_0_1"/>
<dbReference type="AlphaFoldDB" id="F6PYT8"/>
<evidence type="ECO:0000256" key="1">
    <source>
        <dbReference type="ARBA" id="ARBA00004141"/>
    </source>
</evidence>
<feature type="transmembrane region" description="Helical" evidence="9">
    <location>
        <begin position="20"/>
        <end position="40"/>
    </location>
</feature>
<reference evidence="11" key="1">
    <citation type="journal article" date="2002" name="Science">
        <title>The draft genome of Ciona intestinalis: insights into chordate and vertebrate origins.</title>
        <authorList>
            <person name="Dehal P."/>
            <person name="Satou Y."/>
            <person name="Campbell R.K."/>
            <person name="Chapman J."/>
            <person name="Degnan B."/>
            <person name="De Tomaso A."/>
            <person name="Davidson B."/>
            <person name="Di Gregorio A."/>
            <person name="Gelpke M."/>
            <person name="Goodstein D.M."/>
            <person name="Harafuji N."/>
            <person name="Hastings K.E."/>
            <person name="Ho I."/>
            <person name="Hotta K."/>
            <person name="Huang W."/>
            <person name="Kawashima T."/>
            <person name="Lemaire P."/>
            <person name="Martinez D."/>
            <person name="Meinertzhagen I.A."/>
            <person name="Necula S."/>
            <person name="Nonaka M."/>
            <person name="Putnam N."/>
            <person name="Rash S."/>
            <person name="Saiga H."/>
            <person name="Satake M."/>
            <person name="Terry A."/>
            <person name="Yamada L."/>
            <person name="Wang H.G."/>
            <person name="Awazu S."/>
            <person name="Azumi K."/>
            <person name="Boore J."/>
            <person name="Branno M."/>
            <person name="Chin-Bow S."/>
            <person name="DeSantis R."/>
            <person name="Doyle S."/>
            <person name="Francino P."/>
            <person name="Keys D.N."/>
            <person name="Haga S."/>
            <person name="Hayashi H."/>
            <person name="Hino K."/>
            <person name="Imai K.S."/>
            <person name="Inaba K."/>
            <person name="Kano S."/>
            <person name="Kobayashi K."/>
            <person name="Kobayashi M."/>
            <person name="Lee B.I."/>
            <person name="Makabe K.W."/>
            <person name="Manohar C."/>
            <person name="Matassi G."/>
            <person name="Medina M."/>
            <person name="Mochizuki Y."/>
            <person name="Mount S."/>
            <person name="Morishita T."/>
            <person name="Miura S."/>
            <person name="Nakayama A."/>
            <person name="Nishizaka S."/>
            <person name="Nomoto H."/>
            <person name="Ohta F."/>
            <person name="Oishi K."/>
            <person name="Rigoutsos I."/>
            <person name="Sano M."/>
            <person name="Sasaki A."/>
            <person name="Sasakura Y."/>
            <person name="Shoguchi E."/>
            <person name="Shin-i T."/>
            <person name="Spagnuolo A."/>
            <person name="Stainier D."/>
            <person name="Suzuki M.M."/>
            <person name="Tassy O."/>
            <person name="Takatori N."/>
            <person name="Tokuoka M."/>
            <person name="Yagi K."/>
            <person name="Yoshizaki F."/>
            <person name="Wada S."/>
            <person name="Zhang C."/>
            <person name="Hyatt P.D."/>
            <person name="Larimer F."/>
            <person name="Detter C."/>
            <person name="Doggett N."/>
            <person name="Glavina T."/>
            <person name="Hawkins T."/>
            <person name="Richardson P."/>
            <person name="Lucas S."/>
            <person name="Kohara Y."/>
            <person name="Levine M."/>
            <person name="Satoh N."/>
            <person name="Rokhsar D.S."/>
        </authorList>
    </citation>
    <scope>NUCLEOTIDE SEQUENCE [LARGE SCALE GENOMIC DNA]</scope>
</reference>
<comment type="function">
    <text evidence="7">Putative solute transporter.</text>
</comment>
<feature type="compositionally biased region" description="Low complexity" evidence="8">
    <location>
        <begin position="72"/>
        <end position="84"/>
    </location>
</feature>